<proteinExistence type="predicted"/>
<reference evidence="1 2" key="1">
    <citation type="submission" date="2019-04" db="EMBL/GenBank/DDBJ databases">
        <authorList>
            <person name="Van Vliet M D."/>
        </authorList>
    </citation>
    <scope>NUCLEOTIDE SEQUENCE [LARGE SCALE GENOMIC DNA]</scope>
    <source>
        <strain evidence="1 2">F21</strain>
    </source>
</reference>
<protein>
    <submittedName>
        <fullName evidence="1">Uncharacterized protein</fullName>
    </submittedName>
</protein>
<organism evidence="1 2">
    <name type="scientific">Pontiella sulfatireligans</name>
    <dbReference type="NCBI Taxonomy" id="2750658"/>
    <lineage>
        <taxon>Bacteria</taxon>
        <taxon>Pseudomonadati</taxon>
        <taxon>Kiritimatiellota</taxon>
        <taxon>Kiritimatiellia</taxon>
        <taxon>Kiritimatiellales</taxon>
        <taxon>Pontiellaceae</taxon>
        <taxon>Pontiella</taxon>
    </lineage>
</organism>
<gene>
    <name evidence="1" type="ORF">SCARR_03150</name>
</gene>
<dbReference type="EMBL" id="CAAHFH010000002">
    <property type="protein sequence ID" value="VGO21081.1"/>
    <property type="molecule type" value="Genomic_DNA"/>
</dbReference>
<dbReference type="AlphaFoldDB" id="A0A6C2UP87"/>
<evidence type="ECO:0000313" key="1">
    <source>
        <dbReference type="EMBL" id="VGO21081.1"/>
    </source>
</evidence>
<keyword evidence="2" id="KW-1185">Reference proteome</keyword>
<dbReference type="RefSeq" id="WP_136062568.1">
    <property type="nucleotide sequence ID" value="NZ_CAAHFH010000002.1"/>
</dbReference>
<dbReference type="Proteomes" id="UP000346198">
    <property type="component" value="Unassembled WGS sequence"/>
</dbReference>
<evidence type="ECO:0000313" key="2">
    <source>
        <dbReference type="Proteomes" id="UP000346198"/>
    </source>
</evidence>
<sequence>MKGDIRQALEYLNENKVRVTYGAVQSYLGFGVLEKVNWEEILGPHRPYTSWVVSKKTGLPDGHQPTELHPDLLTSATIITKGKQLQSAVDDFVKSSDGGESTDTFMTMKERQVEVADCHGNNCAVICPNCRKAYLISGFLNKGVRSCPHCGKSKAVFKDVKAQWEETHQDDLINPEQSATRLTFKKEWLGYDVWVTFTEGDVTYRYPHDQLLQTFISRLGIIAGTKSWDNEGIFHFPRLSGEQKKMLQRYVEAQREQPVPTQAAETGIVIPEIELVDGPPPSEQEKKEEK</sequence>
<accession>A0A6C2UP87</accession>
<name>A0A6C2UP87_9BACT</name>